<evidence type="ECO:0000313" key="5">
    <source>
        <dbReference type="Proteomes" id="UP001280581"/>
    </source>
</evidence>
<proteinExistence type="predicted"/>
<dbReference type="InterPro" id="IPR041698">
    <property type="entry name" value="Methyltransf_25"/>
</dbReference>
<keyword evidence="5" id="KW-1185">Reference proteome</keyword>
<dbReference type="SUPFAM" id="SSF53335">
    <property type="entry name" value="S-adenosyl-L-methionine-dependent methyltransferases"/>
    <property type="match status" value="1"/>
</dbReference>
<evidence type="ECO:0000313" key="4">
    <source>
        <dbReference type="EMBL" id="KAK3210194.1"/>
    </source>
</evidence>
<name>A0AAN6M2T2_9PLEO</name>
<dbReference type="EMBL" id="WVTA01000005">
    <property type="protein sequence ID" value="KAK3210194.1"/>
    <property type="molecule type" value="Genomic_DNA"/>
</dbReference>
<evidence type="ECO:0000256" key="2">
    <source>
        <dbReference type="ARBA" id="ARBA00022679"/>
    </source>
</evidence>
<dbReference type="AlphaFoldDB" id="A0AAN6M2T2"/>
<comment type="caution">
    <text evidence="4">The sequence shown here is derived from an EMBL/GenBank/DDBJ whole genome shotgun (WGS) entry which is preliminary data.</text>
</comment>
<dbReference type="InterPro" id="IPR029063">
    <property type="entry name" value="SAM-dependent_MTases_sf"/>
</dbReference>
<accession>A0AAN6M2T2</accession>
<evidence type="ECO:0000259" key="3">
    <source>
        <dbReference type="Pfam" id="PF13649"/>
    </source>
</evidence>
<dbReference type="CDD" id="cd02440">
    <property type="entry name" value="AdoMet_MTases"/>
    <property type="match status" value="1"/>
</dbReference>
<reference evidence="4 5" key="1">
    <citation type="submission" date="2021-02" db="EMBL/GenBank/DDBJ databases">
        <title>Genome assembly of Pseudopithomyces chartarum.</title>
        <authorList>
            <person name="Jauregui R."/>
            <person name="Singh J."/>
            <person name="Voisey C."/>
        </authorList>
    </citation>
    <scope>NUCLEOTIDE SEQUENCE [LARGE SCALE GENOMIC DNA]</scope>
    <source>
        <strain evidence="4 5">AGR01</strain>
    </source>
</reference>
<dbReference type="Proteomes" id="UP001280581">
    <property type="component" value="Unassembled WGS sequence"/>
</dbReference>
<dbReference type="GO" id="GO:0008168">
    <property type="term" value="F:methyltransferase activity"/>
    <property type="evidence" value="ECO:0007669"/>
    <property type="project" value="UniProtKB-KW"/>
</dbReference>
<dbReference type="Gene3D" id="3.40.50.150">
    <property type="entry name" value="Vaccinia Virus protein VP39"/>
    <property type="match status" value="1"/>
</dbReference>
<dbReference type="GO" id="GO:0032259">
    <property type="term" value="P:methylation"/>
    <property type="evidence" value="ECO:0007669"/>
    <property type="project" value="UniProtKB-KW"/>
</dbReference>
<dbReference type="PANTHER" id="PTHR43861:SF1">
    <property type="entry name" value="TRANS-ACONITATE 2-METHYLTRANSFERASE"/>
    <property type="match status" value="1"/>
</dbReference>
<organism evidence="4 5">
    <name type="scientific">Pseudopithomyces chartarum</name>
    <dbReference type="NCBI Taxonomy" id="1892770"/>
    <lineage>
        <taxon>Eukaryota</taxon>
        <taxon>Fungi</taxon>
        <taxon>Dikarya</taxon>
        <taxon>Ascomycota</taxon>
        <taxon>Pezizomycotina</taxon>
        <taxon>Dothideomycetes</taxon>
        <taxon>Pleosporomycetidae</taxon>
        <taxon>Pleosporales</taxon>
        <taxon>Massarineae</taxon>
        <taxon>Didymosphaeriaceae</taxon>
        <taxon>Pseudopithomyces</taxon>
    </lineage>
</organism>
<gene>
    <name evidence="4" type="ORF">GRF29_44g1925501</name>
</gene>
<feature type="domain" description="Methyltransferase" evidence="3">
    <location>
        <begin position="60"/>
        <end position="159"/>
    </location>
</feature>
<dbReference type="Pfam" id="PF13649">
    <property type="entry name" value="Methyltransf_25"/>
    <property type="match status" value="1"/>
</dbReference>
<protein>
    <recommendedName>
        <fullName evidence="3">Methyltransferase domain-containing protein</fullName>
    </recommendedName>
</protein>
<sequence>MMSSQTVPSDLKDRMKNTYDAIAQTYNAKLGTILDHIRLDYLSRLLNLLSETGMDEVSLLELGCGAGIPSTKTLLDNAHPSIHVTANDISTSQLDLARQHLAEHIQTGKVHLVQGDMLGLDFPPQSFDAVMGFYSIIHLPRDEQVILMKKIVEWLKPGGYLVANFSEEEKEVNIAENWLGEENGWTFWSAWGAEGSKRMVEEAGLDILVKEVRTSTVDSAFLWVIGKKGS</sequence>
<evidence type="ECO:0000256" key="1">
    <source>
        <dbReference type="ARBA" id="ARBA00022603"/>
    </source>
</evidence>
<dbReference type="PANTHER" id="PTHR43861">
    <property type="entry name" value="TRANS-ACONITATE 2-METHYLTRANSFERASE-RELATED"/>
    <property type="match status" value="1"/>
</dbReference>
<keyword evidence="1" id="KW-0489">Methyltransferase</keyword>
<keyword evidence="2" id="KW-0808">Transferase</keyword>